<keyword evidence="3" id="KW-1185">Reference proteome</keyword>
<keyword evidence="1" id="KW-0472">Membrane</keyword>
<sequence>MSKVRDGRPTEFKIYDEIWSVPWLQEPHFLNKTYHQMHDLDPEKDNHTPELYAVWNSKPWFQTVSETNPFNSTYFYWMDIGSVRQPGIVLTNFPSLEKSLQVFGADERSPNYHKLNIFAVQKLPNFKPPPDHNTFDELGKVNFVEGGFFGGTAASINWFSRTFYALHDYQLAKGEFVGKDQTLYNWMATKYPNRFRVVCDCMQVPRDCGDRFFGCFLSTQYFVNFTGLITFLIYIVAFHFLHKSWNRPVFIGKKTRHYKSGNHSKRNDTTLVTAFFATGTGKHTPDEYTVWMENFLGQVETPVVIFTQPEFQALMSKVRDGRPTEFRIYDDIWSVPWLHDPHLLYKDYFKMHDLDPEKDNHTPELLANFHKLNVFAVEKLPNFKPPPDHNTFGELAKVNFVEGGFFGGTASSINWFSRTFYALHNYQLRKGEFVGKDQTLYNWIATKYQDRFRVVCDCMQVPRDCGDRSNR</sequence>
<evidence type="ECO:0000313" key="2">
    <source>
        <dbReference type="EMBL" id="OXA43076.1"/>
    </source>
</evidence>
<dbReference type="EMBL" id="LNIX01000023">
    <property type="protein sequence ID" value="OXA43076.1"/>
    <property type="molecule type" value="Genomic_DNA"/>
</dbReference>
<organism evidence="2 3">
    <name type="scientific">Folsomia candida</name>
    <name type="common">Springtail</name>
    <dbReference type="NCBI Taxonomy" id="158441"/>
    <lineage>
        <taxon>Eukaryota</taxon>
        <taxon>Metazoa</taxon>
        <taxon>Ecdysozoa</taxon>
        <taxon>Arthropoda</taxon>
        <taxon>Hexapoda</taxon>
        <taxon>Collembola</taxon>
        <taxon>Entomobryomorpha</taxon>
        <taxon>Isotomoidea</taxon>
        <taxon>Isotomidae</taxon>
        <taxon>Proisotominae</taxon>
        <taxon>Folsomia</taxon>
    </lineage>
</organism>
<keyword evidence="1" id="KW-0812">Transmembrane</keyword>
<name>A0A226DFV0_FOLCA</name>
<comment type="caution">
    <text evidence="2">The sequence shown here is derived from an EMBL/GenBank/DDBJ whole genome shotgun (WGS) entry which is preliminary data.</text>
</comment>
<proteinExistence type="predicted"/>
<feature type="transmembrane region" description="Helical" evidence="1">
    <location>
        <begin position="221"/>
        <end position="241"/>
    </location>
</feature>
<keyword evidence="1" id="KW-1133">Transmembrane helix</keyword>
<reference evidence="2 3" key="1">
    <citation type="submission" date="2015-12" db="EMBL/GenBank/DDBJ databases">
        <title>The genome of Folsomia candida.</title>
        <authorList>
            <person name="Faddeeva A."/>
            <person name="Derks M.F."/>
            <person name="Anvar Y."/>
            <person name="Smit S."/>
            <person name="Van Straalen N."/>
            <person name="Roelofs D."/>
        </authorList>
    </citation>
    <scope>NUCLEOTIDE SEQUENCE [LARGE SCALE GENOMIC DNA]</scope>
    <source>
        <strain evidence="2 3">VU population</strain>
        <tissue evidence="2">Whole body</tissue>
    </source>
</reference>
<gene>
    <name evidence="2" type="ORF">Fcan01_21913</name>
</gene>
<dbReference type="Proteomes" id="UP000198287">
    <property type="component" value="Unassembled WGS sequence"/>
</dbReference>
<dbReference type="AlphaFoldDB" id="A0A226DFV0"/>
<evidence type="ECO:0000256" key="1">
    <source>
        <dbReference type="SAM" id="Phobius"/>
    </source>
</evidence>
<evidence type="ECO:0000313" key="3">
    <source>
        <dbReference type="Proteomes" id="UP000198287"/>
    </source>
</evidence>
<protein>
    <submittedName>
        <fullName evidence="2">Protein HtrL</fullName>
    </submittedName>
</protein>
<accession>A0A226DFV0</accession>
<dbReference type="OrthoDB" id="411632at2759"/>